<dbReference type="PROSITE" id="PS00092">
    <property type="entry name" value="N6_MTASE"/>
    <property type="match status" value="1"/>
</dbReference>
<dbReference type="InterPro" id="IPR007848">
    <property type="entry name" value="Small_mtfrase_dom"/>
</dbReference>
<dbReference type="Gene3D" id="3.40.50.150">
    <property type="entry name" value="Vaccinia Virus protein VP39"/>
    <property type="match status" value="1"/>
</dbReference>
<sequence>MKLFQLKDGYRYNSDSLFLWDFARKNCSFKASQSLLDVGCGCGILGLLLARDFNCALSCIDIQPQNCKLAQINARANDIKASIICADFFKDWESGNSAGNSAGNFRIPSQSFERIICNPPFYDFGGENKNAHKNTSRNASSFDISAFASKCSKLLAPKGELVLCYDARLVDRLLQALLEVGLKPIKLAFLHSKPSKPANVVLVVAKKGAKSPLCVFGSLFACNESGTHSDFAKEVFIKADLISVDLQALI</sequence>
<dbReference type="CDD" id="cd02440">
    <property type="entry name" value="AdoMet_MTases"/>
    <property type="match status" value="1"/>
</dbReference>
<feature type="domain" description="Methyltransferase small" evidence="3">
    <location>
        <begin position="31"/>
        <end position="136"/>
    </location>
</feature>
<accession>A0ABT8T6P1</accession>
<keyword evidence="1 4" id="KW-0489">Methyltransferase</keyword>
<dbReference type="Proteomes" id="UP001171111">
    <property type="component" value="Unassembled WGS sequence"/>
</dbReference>
<dbReference type="PANTHER" id="PTHR47739:SF1">
    <property type="entry name" value="TRNA1(VAL) (ADENINE(37)-N6)-METHYLTRANSFERASE"/>
    <property type="match status" value="1"/>
</dbReference>
<evidence type="ECO:0000313" key="5">
    <source>
        <dbReference type="Proteomes" id="UP001171111"/>
    </source>
</evidence>
<dbReference type="SUPFAM" id="SSF53335">
    <property type="entry name" value="S-adenosyl-L-methionine-dependent methyltransferases"/>
    <property type="match status" value="1"/>
</dbReference>
<dbReference type="RefSeq" id="WP_302244030.1">
    <property type="nucleotide sequence ID" value="NZ_JAULJQ010000003.1"/>
</dbReference>
<evidence type="ECO:0000259" key="3">
    <source>
        <dbReference type="Pfam" id="PF05175"/>
    </source>
</evidence>
<name>A0ABT8T6P1_9BACT</name>
<dbReference type="InterPro" id="IPR002052">
    <property type="entry name" value="DNA_methylase_N6_adenine_CS"/>
</dbReference>
<dbReference type="GO" id="GO:0008168">
    <property type="term" value="F:methyltransferase activity"/>
    <property type="evidence" value="ECO:0007669"/>
    <property type="project" value="UniProtKB-KW"/>
</dbReference>
<reference evidence="4 5" key="1">
    <citation type="submission" date="2023-06" db="EMBL/GenBank/DDBJ databases">
        <title>Campylobacter magnum sp. nov., isolated from cecal contents of domestic pigs (Sus scrofa domesticus).</title>
        <authorList>
            <person name="Papic B."/>
            <person name="Gruntar I."/>
        </authorList>
    </citation>
    <scope>NUCLEOTIDE SEQUENCE [LARGE SCALE GENOMIC DNA]</scope>
    <source>
        <strain evidence="5">34484-21</strain>
    </source>
</reference>
<protein>
    <submittedName>
        <fullName evidence="4">Methyltransferase</fullName>
    </submittedName>
</protein>
<keyword evidence="1 4" id="KW-0808">Transferase</keyword>
<evidence type="ECO:0000256" key="2">
    <source>
        <dbReference type="ARBA" id="ARBA00022691"/>
    </source>
</evidence>
<dbReference type="InterPro" id="IPR029063">
    <property type="entry name" value="SAM-dependent_MTases_sf"/>
</dbReference>
<proteinExistence type="predicted"/>
<keyword evidence="5" id="KW-1185">Reference proteome</keyword>
<gene>
    <name evidence="4" type="ORF">Q2362_03615</name>
</gene>
<evidence type="ECO:0000256" key="1">
    <source>
        <dbReference type="ARBA" id="ARBA00022603"/>
    </source>
</evidence>
<organism evidence="4 5">
    <name type="scientific">Campylobacter magnus</name>
    <dbReference type="NCBI Taxonomy" id="3026462"/>
    <lineage>
        <taxon>Bacteria</taxon>
        <taxon>Pseudomonadati</taxon>
        <taxon>Campylobacterota</taxon>
        <taxon>Epsilonproteobacteria</taxon>
        <taxon>Campylobacterales</taxon>
        <taxon>Campylobacteraceae</taxon>
        <taxon>Campylobacter</taxon>
    </lineage>
</organism>
<evidence type="ECO:0000313" key="4">
    <source>
        <dbReference type="EMBL" id="MDO2409188.1"/>
    </source>
</evidence>
<dbReference type="GO" id="GO:0032259">
    <property type="term" value="P:methylation"/>
    <property type="evidence" value="ECO:0007669"/>
    <property type="project" value="UniProtKB-KW"/>
</dbReference>
<dbReference type="PANTHER" id="PTHR47739">
    <property type="entry name" value="TRNA1(VAL) (ADENINE(37)-N6)-METHYLTRANSFERASE"/>
    <property type="match status" value="1"/>
</dbReference>
<comment type="caution">
    <text evidence="4">The sequence shown here is derived from an EMBL/GenBank/DDBJ whole genome shotgun (WGS) entry which is preliminary data.</text>
</comment>
<dbReference type="InterPro" id="IPR050210">
    <property type="entry name" value="tRNA_Adenine-N(6)_MTase"/>
</dbReference>
<dbReference type="EMBL" id="JAULJQ010000003">
    <property type="protein sequence ID" value="MDO2409188.1"/>
    <property type="molecule type" value="Genomic_DNA"/>
</dbReference>
<keyword evidence="2" id="KW-0949">S-adenosyl-L-methionine</keyword>
<dbReference type="Pfam" id="PF05175">
    <property type="entry name" value="MTS"/>
    <property type="match status" value="1"/>
</dbReference>